<reference evidence="3" key="1">
    <citation type="journal article" date="2014" name="Proc. Natl. Acad. Sci. U.S.A.">
        <title>Extensive sampling of basidiomycete genomes demonstrates inadequacy of the white-rot/brown-rot paradigm for wood decay fungi.</title>
        <authorList>
            <person name="Riley R."/>
            <person name="Salamov A.A."/>
            <person name="Brown D.W."/>
            <person name="Nagy L.G."/>
            <person name="Floudas D."/>
            <person name="Held B.W."/>
            <person name="Levasseur A."/>
            <person name="Lombard V."/>
            <person name="Morin E."/>
            <person name="Otillar R."/>
            <person name="Lindquist E.A."/>
            <person name="Sun H."/>
            <person name="LaButti K.M."/>
            <person name="Schmutz J."/>
            <person name="Jabbour D."/>
            <person name="Luo H."/>
            <person name="Baker S.E."/>
            <person name="Pisabarro A.G."/>
            <person name="Walton J.D."/>
            <person name="Blanchette R.A."/>
            <person name="Henrissat B."/>
            <person name="Martin F."/>
            <person name="Cullen D."/>
            <person name="Hibbett D.S."/>
            <person name="Grigoriev I.V."/>
        </authorList>
    </citation>
    <scope>NUCLEOTIDE SEQUENCE [LARGE SCALE GENOMIC DNA]</scope>
    <source>
        <strain evidence="3">CBS 339.88</strain>
    </source>
</reference>
<dbReference type="Proteomes" id="UP000027222">
    <property type="component" value="Unassembled WGS sequence"/>
</dbReference>
<organism evidence="2 3">
    <name type="scientific">Galerina marginata (strain CBS 339.88)</name>
    <dbReference type="NCBI Taxonomy" id="685588"/>
    <lineage>
        <taxon>Eukaryota</taxon>
        <taxon>Fungi</taxon>
        <taxon>Dikarya</taxon>
        <taxon>Basidiomycota</taxon>
        <taxon>Agaricomycotina</taxon>
        <taxon>Agaricomycetes</taxon>
        <taxon>Agaricomycetidae</taxon>
        <taxon>Agaricales</taxon>
        <taxon>Agaricineae</taxon>
        <taxon>Strophariaceae</taxon>
        <taxon>Galerina</taxon>
    </lineage>
</organism>
<sequence length="164" mass="18447">MTQIIELSPVPSGSEDEQIENYSPVRESGVLAKICFIPSTYNDRSNLREAVLLCIAMYGATPSVGLSSADPKYIILELFVAAVTPVFAVEDGSGKKNKDRAVGSRDHRRSDSIRHRRRRRWFGCRRVPLGDSTESLIWSAMADIAWDTLLKERRTVRFKALFVS</sequence>
<dbReference type="AlphaFoldDB" id="A0A067SLQ6"/>
<keyword evidence="3" id="KW-1185">Reference proteome</keyword>
<evidence type="ECO:0000313" key="2">
    <source>
        <dbReference type="EMBL" id="KDR68644.1"/>
    </source>
</evidence>
<dbReference type="HOGENOM" id="CLU_1619144_0_0_1"/>
<dbReference type="EMBL" id="KL142407">
    <property type="protein sequence ID" value="KDR68644.1"/>
    <property type="molecule type" value="Genomic_DNA"/>
</dbReference>
<evidence type="ECO:0000313" key="3">
    <source>
        <dbReference type="Proteomes" id="UP000027222"/>
    </source>
</evidence>
<feature type="region of interest" description="Disordered" evidence="1">
    <location>
        <begin position="92"/>
        <end position="111"/>
    </location>
</feature>
<proteinExistence type="predicted"/>
<accession>A0A067SLQ6</accession>
<gene>
    <name evidence="2" type="ORF">GALMADRAFT_231282</name>
</gene>
<name>A0A067SLQ6_GALM3</name>
<evidence type="ECO:0000256" key="1">
    <source>
        <dbReference type="SAM" id="MobiDB-lite"/>
    </source>
</evidence>
<protein>
    <submittedName>
        <fullName evidence="2">Uncharacterized protein</fullName>
    </submittedName>
</protein>